<evidence type="ECO:0000313" key="2">
    <source>
        <dbReference type="EMBL" id="BAD81325.1"/>
    </source>
</evidence>
<sequence>MNQKEMWMLTGQQDPIPSPAMLAANEDRRPSYVQPRLVFTTETSRKRDTADRHYKNRVIGYKTPVLERRLDRRKRSPRGRVSRRAEAKRPPVSNSLMVVLDDPVVSRIFVEARFHNRDIKLTILRPAPLLGHLPMHTRRHLSSSATSPPWTTPTLESHRGGLGELGLGGDGGQSGCVVLGTVKDVSCRPHHS</sequence>
<organism evidence="2">
    <name type="scientific">Oryza sativa subsp. japonica</name>
    <name type="common">Rice</name>
    <dbReference type="NCBI Taxonomy" id="39947"/>
    <lineage>
        <taxon>Eukaryota</taxon>
        <taxon>Viridiplantae</taxon>
        <taxon>Streptophyta</taxon>
        <taxon>Embryophyta</taxon>
        <taxon>Tracheophyta</taxon>
        <taxon>Spermatophyta</taxon>
        <taxon>Magnoliopsida</taxon>
        <taxon>Liliopsida</taxon>
        <taxon>Poales</taxon>
        <taxon>Poaceae</taxon>
        <taxon>BOP clade</taxon>
        <taxon>Oryzoideae</taxon>
        <taxon>Oryzeae</taxon>
        <taxon>Oryzinae</taxon>
        <taxon>Oryza</taxon>
        <taxon>Oryza sativa</taxon>
    </lineage>
</organism>
<name>Q5NB31_ORYSJ</name>
<gene>
    <name evidence="2" type="primary">P0485D09.16</name>
</gene>
<feature type="region of interest" description="Disordered" evidence="1">
    <location>
        <begin position="65"/>
        <end position="90"/>
    </location>
</feature>
<accession>Q5NB31</accession>
<feature type="compositionally biased region" description="Basic residues" evidence="1">
    <location>
        <begin position="71"/>
        <end position="82"/>
    </location>
</feature>
<dbReference type="EMBL" id="AP001859">
    <property type="protein sequence ID" value="BAD81325.1"/>
    <property type="molecule type" value="Genomic_DNA"/>
</dbReference>
<proteinExistence type="predicted"/>
<protein>
    <submittedName>
        <fullName evidence="2">Uncharacterized protein</fullName>
    </submittedName>
</protein>
<dbReference type="Proteomes" id="UP000817658">
    <property type="component" value="Chromosome 1"/>
</dbReference>
<evidence type="ECO:0000256" key="1">
    <source>
        <dbReference type="SAM" id="MobiDB-lite"/>
    </source>
</evidence>
<reference evidence="2" key="1">
    <citation type="journal article" date="2002" name="Nature">
        <title>The genome sequence and structure of rice chromosome 1.</title>
        <authorList>
            <person name="Sasaki T."/>
            <person name="Matsumoto T."/>
            <person name="Yamamoto K."/>
            <person name="Sakata K."/>
            <person name="Baba T."/>
            <person name="Katayose Y."/>
            <person name="Wu J."/>
            <person name="Niimura Y."/>
            <person name="Cheng Z."/>
            <person name="Nagamura Y."/>
            <person name="Antonio B.A."/>
            <person name="Kanamori H."/>
            <person name="Hosokawa S."/>
            <person name="Masukawa M."/>
            <person name="Arikawa K."/>
            <person name="Chiden Y."/>
            <person name="Hayashi M."/>
            <person name="Okamoto M."/>
            <person name="Ando T."/>
            <person name="Aoki H."/>
            <person name="Arita K."/>
            <person name="Hamada M."/>
            <person name="Harada C."/>
            <person name="Hijishita S."/>
            <person name="Honda M."/>
            <person name="Ichikawa Y."/>
            <person name="Idonuma A."/>
            <person name="Iijima M."/>
            <person name="Ikeda M."/>
            <person name="Ikeno M."/>
            <person name="Itoh S."/>
            <person name="Itoh T."/>
            <person name="Itoh Y."/>
            <person name="Itoh Y."/>
            <person name="Iwabuchi A."/>
            <person name="Kamiya K."/>
            <person name="Karasawa W."/>
            <person name="Katagiri S."/>
            <person name="Kikuta A."/>
            <person name="Kobayashi N."/>
            <person name="Kono I."/>
            <person name="Machita K."/>
            <person name="Maehara T."/>
            <person name="Mizuno H."/>
            <person name="Mizubayashi T."/>
            <person name="Mukai Y."/>
            <person name="Nagasaki H."/>
            <person name="Nakashima M."/>
            <person name="Nakama Y."/>
            <person name="Nakamichi Y."/>
            <person name="Nakamura M."/>
            <person name="Namiki N."/>
            <person name="Negishi M."/>
            <person name="Ohta I."/>
            <person name="Ono N."/>
            <person name="Saji S."/>
            <person name="Sakai K."/>
            <person name="Shibata M."/>
            <person name="Shimokawa T."/>
            <person name="Shomura A."/>
            <person name="Song J."/>
            <person name="Takazaki Y."/>
            <person name="Terasawa K."/>
            <person name="Tsuji K."/>
            <person name="Waki K."/>
            <person name="Yamagata H."/>
            <person name="Yamane H."/>
            <person name="Yoshiki S."/>
            <person name="Yoshihara R."/>
            <person name="Yukawa K."/>
            <person name="Zhong H."/>
            <person name="Iwama H."/>
            <person name="Endo T."/>
            <person name="Ito H."/>
            <person name="Hahn J.H."/>
            <person name="Kim H.I."/>
            <person name="Eun M.Y."/>
            <person name="Yano M."/>
            <person name="Jiang J."/>
            <person name="Gojobori T."/>
        </authorList>
    </citation>
    <scope>NUCLEOTIDE SEQUENCE [LARGE SCALE GENOMIC DNA]</scope>
</reference>
<dbReference type="AlphaFoldDB" id="Q5NB31"/>